<accession>A0A9P9AC71</accession>
<feature type="chain" id="PRO_5040250245" description="Infection structure specific protein" evidence="2">
    <location>
        <begin position="19"/>
        <end position="260"/>
    </location>
</feature>
<protein>
    <recommendedName>
        <fullName evidence="5">Infection structure specific protein</fullName>
    </recommendedName>
</protein>
<keyword evidence="4" id="KW-1185">Reference proteome</keyword>
<evidence type="ECO:0000256" key="1">
    <source>
        <dbReference type="SAM" id="MobiDB-lite"/>
    </source>
</evidence>
<name>A0A9P9AC71_9PEZI</name>
<organism evidence="3 4">
    <name type="scientific">Plectosphaerella plurivora</name>
    <dbReference type="NCBI Taxonomy" id="936078"/>
    <lineage>
        <taxon>Eukaryota</taxon>
        <taxon>Fungi</taxon>
        <taxon>Dikarya</taxon>
        <taxon>Ascomycota</taxon>
        <taxon>Pezizomycotina</taxon>
        <taxon>Sordariomycetes</taxon>
        <taxon>Hypocreomycetidae</taxon>
        <taxon>Glomerellales</taxon>
        <taxon>Plectosphaerellaceae</taxon>
        <taxon>Plectosphaerella</taxon>
    </lineage>
</organism>
<evidence type="ECO:0000313" key="3">
    <source>
        <dbReference type="EMBL" id="KAH6686664.1"/>
    </source>
</evidence>
<dbReference type="EMBL" id="JAGSXJ010000012">
    <property type="protein sequence ID" value="KAH6686664.1"/>
    <property type="molecule type" value="Genomic_DNA"/>
</dbReference>
<dbReference type="AlphaFoldDB" id="A0A9P9AC71"/>
<proteinExistence type="predicted"/>
<comment type="caution">
    <text evidence="3">The sequence shown here is derived from an EMBL/GenBank/DDBJ whole genome shotgun (WGS) entry which is preliminary data.</text>
</comment>
<evidence type="ECO:0000313" key="4">
    <source>
        <dbReference type="Proteomes" id="UP000770015"/>
    </source>
</evidence>
<reference evidence="3" key="1">
    <citation type="journal article" date="2021" name="Nat. Commun.">
        <title>Genetic determinants of endophytism in the Arabidopsis root mycobiome.</title>
        <authorList>
            <person name="Mesny F."/>
            <person name="Miyauchi S."/>
            <person name="Thiergart T."/>
            <person name="Pickel B."/>
            <person name="Atanasova L."/>
            <person name="Karlsson M."/>
            <person name="Huettel B."/>
            <person name="Barry K.W."/>
            <person name="Haridas S."/>
            <person name="Chen C."/>
            <person name="Bauer D."/>
            <person name="Andreopoulos W."/>
            <person name="Pangilinan J."/>
            <person name="LaButti K."/>
            <person name="Riley R."/>
            <person name="Lipzen A."/>
            <person name="Clum A."/>
            <person name="Drula E."/>
            <person name="Henrissat B."/>
            <person name="Kohler A."/>
            <person name="Grigoriev I.V."/>
            <person name="Martin F.M."/>
            <person name="Hacquard S."/>
        </authorList>
    </citation>
    <scope>NUCLEOTIDE SEQUENCE</scope>
    <source>
        <strain evidence="3">MPI-SDFR-AT-0117</strain>
    </source>
</reference>
<feature type="compositionally biased region" description="Low complexity" evidence="1">
    <location>
        <begin position="193"/>
        <end position="233"/>
    </location>
</feature>
<dbReference type="OrthoDB" id="4960012at2759"/>
<gene>
    <name evidence="3" type="ORF">F5X68DRAFT_11478</name>
</gene>
<feature type="signal peptide" evidence="2">
    <location>
        <begin position="1"/>
        <end position="18"/>
    </location>
</feature>
<sequence length="260" mass="25949">MHPNTSLVLAALASSAAAQVNVVHVLEKLQVIPRNSVNAAADPVFARQQGSDEECNSSLSSIVAAMPTLPSDFIQYAITATEEAPSSCTLGLPLSFSKPIMDSITAFAHWGADKSQDVIKYMNNCNEQSLNDPDSPGLSPGDLVAGECSEGAIFLFTEGSTTSTVEIDSVMSELASEVYESMTGASGSGGATKTGSSPASGSATPTNSGAASDASSTDAEESAASGAAQSTGADGNGAARLGLTVAGAAMAGVAALFVSL</sequence>
<keyword evidence="2" id="KW-0732">Signal</keyword>
<feature type="region of interest" description="Disordered" evidence="1">
    <location>
        <begin position="182"/>
        <end position="235"/>
    </location>
</feature>
<evidence type="ECO:0000256" key="2">
    <source>
        <dbReference type="SAM" id="SignalP"/>
    </source>
</evidence>
<evidence type="ECO:0008006" key="5">
    <source>
        <dbReference type="Google" id="ProtNLM"/>
    </source>
</evidence>
<dbReference type="Proteomes" id="UP000770015">
    <property type="component" value="Unassembled WGS sequence"/>
</dbReference>